<dbReference type="OrthoDB" id="51846at2"/>
<sequence>MSEEIPIDGIILTVNKEIIVEKDEKGQERINRMNYEISVLQALREKLRCTEIWVAGANRYRNPDHDLPTDFEERREENYKALKQPLIGSIHCNIEAGHERWIRKA</sequence>
<accession>A0A3M8CP33</accession>
<comment type="caution">
    <text evidence="1">The sequence shown here is derived from an EMBL/GenBank/DDBJ whole genome shotgun (WGS) entry which is preliminary data.</text>
</comment>
<dbReference type="RefSeq" id="WP_122907403.1">
    <property type="nucleotide sequence ID" value="NZ_RHHR01000005.1"/>
</dbReference>
<proteinExistence type="predicted"/>
<evidence type="ECO:0000313" key="1">
    <source>
        <dbReference type="EMBL" id="RNB76645.1"/>
    </source>
</evidence>
<dbReference type="AlphaFoldDB" id="A0A3M8CP33"/>
<keyword evidence="2" id="KW-1185">Reference proteome</keyword>
<dbReference type="Proteomes" id="UP000282028">
    <property type="component" value="Unassembled WGS sequence"/>
</dbReference>
<evidence type="ECO:0000313" key="2">
    <source>
        <dbReference type="Proteomes" id="UP000282028"/>
    </source>
</evidence>
<dbReference type="EMBL" id="RHHR01000005">
    <property type="protein sequence ID" value="RNB76645.1"/>
    <property type="molecule type" value="Genomic_DNA"/>
</dbReference>
<protein>
    <submittedName>
        <fullName evidence="1">Uncharacterized protein</fullName>
    </submittedName>
</protein>
<name>A0A3M8CP33_9BACL</name>
<reference evidence="1 2" key="1">
    <citation type="submission" date="2018-10" db="EMBL/GenBank/DDBJ databases">
        <title>Phylogenomics of Brevibacillus.</title>
        <authorList>
            <person name="Dunlap C."/>
        </authorList>
    </citation>
    <scope>NUCLEOTIDE SEQUENCE [LARGE SCALE GENOMIC DNA]</scope>
    <source>
        <strain evidence="1 2">JCM 12215</strain>
    </source>
</reference>
<organism evidence="1 2">
    <name type="scientific">Brevibacillus invocatus</name>
    <dbReference type="NCBI Taxonomy" id="173959"/>
    <lineage>
        <taxon>Bacteria</taxon>
        <taxon>Bacillati</taxon>
        <taxon>Bacillota</taxon>
        <taxon>Bacilli</taxon>
        <taxon>Bacillales</taxon>
        <taxon>Paenibacillaceae</taxon>
        <taxon>Brevibacillus</taxon>
    </lineage>
</organism>
<gene>
    <name evidence="1" type="ORF">EDM52_02315</name>
</gene>